<name>A0A5N5SLS1_9CRUS</name>
<accession>A0A5N5SLS1</accession>
<protein>
    <submittedName>
        <fullName evidence="3">Uncharacterized protein</fullName>
    </submittedName>
</protein>
<evidence type="ECO:0000313" key="4">
    <source>
        <dbReference type="Proteomes" id="UP000326759"/>
    </source>
</evidence>
<feature type="coiled-coil region" evidence="1">
    <location>
        <begin position="245"/>
        <end position="272"/>
    </location>
</feature>
<dbReference type="Proteomes" id="UP000326759">
    <property type="component" value="Unassembled WGS sequence"/>
</dbReference>
<proteinExistence type="predicted"/>
<evidence type="ECO:0000313" key="3">
    <source>
        <dbReference type="EMBL" id="KAB7494658.1"/>
    </source>
</evidence>
<keyword evidence="4" id="KW-1185">Reference proteome</keyword>
<dbReference type="AlphaFoldDB" id="A0A5N5SLS1"/>
<evidence type="ECO:0000256" key="1">
    <source>
        <dbReference type="SAM" id="Coils"/>
    </source>
</evidence>
<comment type="caution">
    <text evidence="3">The sequence shown here is derived from an EMBL/GenBank/DDBJ whole genome shotgun (WGS) entry which is preliminary data.</text>
</comment>
<dbReference type="EMBL" id="SEYY01023702">
    <property type="protein sequence ID" value="KAB7494658.1"/>
    <property type="molecule type" value="Genomic_DNA"/>
</dbReference>
<reference evidence="3 4" key="1">
    <citation type="journal article" date="2019" name="PLoS Biol.">
        <title>Sex chromosomes control vertical transmission of feminizing Wolbachia symbionts in an isopod.</title>
        <authorList>
            <person name="Becking T."/>
            <person name="Chebbi M.A."/>
            <person name="Giraud I."/>
            <person name="Moumen B."/>
            <person name="Laverre T."/>
            <person name="Caubet Y."/>
            <person name="Peccoud J."/>
            <person name="Gilbert C."/>
            <person name="Cordaux R."/>
        </authorList>
    </citation>
    <scope>NUCLEOTIDE SEQUENCE [LARGE SCALE GENOMIC DNA]</scope>
    <source>
        <strain evidence="3">ANa2</strain>
        <tissue evidence="3">Whole body excluding digestive tract and cuticle</tissue>
    </source>
</reference>
<gene>
    <name evidence="3" type="ORF">Anas_04976</name>
</gene>
<feature type="region of interest" description="Disordered" evidence="2">
    <location>
        <begin position="443"/>
        <end position="487"/>
    </location>
</feature>
<evidence type="ECO:0000256" key="2">
    <source>
        <dbReference type="SAM" id="MobiDB-lite"/>
    </source>
</evidence>
<organism evidence="3 4">
    <name type="scientific">Armadillidium nasatum</name>
    <dbReference type="NCBI Taxonomy" id="96803"/>
    <lineage>
        <taxon>Eukaryota</taxon>
        <taxon>Metazoa</taxon>
        <taxon>Ecdysozoa</taxon>
        <taxon>Arthropoda</taxon>
        <taxon>Crustacea</taxon>
        <taxon>Multicrustacea</taxon>
        <taxon>Malacostraca</taxon>
        <taxon>Eumalacostraca</taxon>
        <taxon>Peracarida</taxon>
        <taxon>Isopoda</taxon>
        <taxon>Oniscidea</taxon>
        <taxon>Crinocheta</taxon>
        <taxon>Armadillidiidae</taxon>
        <taxon>Armadillidium</taxon>
    </lineage>
</organism>
<keyword evidence="1" id="KW-0175">Coiled coil</keyword>
<dbReference type="OrthoDB" id="6776738at2759"/>
<feature type="compositionally biased region" description="Polar residues" evidence="2">
    <location>
        <begin position="471"/>
        <end position="487"/>
    </location>
</feature>
<sequence length="487" mass="55526">MRPGRSIGLLKASFDDDHKIVCYRHKIAWLHHMTNMWLGRLCHMTAQPRLARAYLRQALTVSEKFALSIRTVELLCTLSEIDLQCDQLDDCAIKIDSIENLFKSHCPRNKKANLRVEDTSMIKSSKRNGKMGNYLELPSNTKIRNNVCHLIPIYVDDENMRENECNEDFELKEPSSQLGNQLLIIGTEKRIDELAQPSVGFASPSEKLFVRSFSSRCKVEDICPVCITPELSSVVVRSYTLLGVVSAHKDNMKNSKNSFRQAEKELDKLFTEYNQVIKYLDSILSTATSSWGSIINENIEEKINFINYHMFQAKLSLLFHHNETLCLDKGNFKSMEYKIKETLEEIDSFNPTILASCHPYVVQIILQCKSIDKALKGCNEIEENDQASEEYSPTTVSSKTSTFTPFRTPVKSSIKTGFKSMQTIPSVTRPICTPFRIFKDKNCDWPSPIPEKGNETPKQGTKVQKEKETKILSSSSFKTSQNTRVNT</sequence>